<comment type="caution">
    <text evidence="14">The sequence shown here is derived from an EMBL/GenBank/DDBJ whole genome shotgun (WGS) entry which is preliminary data.</text>
</comment>
<dbReference type="InterPro" id="IPR012000">
    <property type="entry name" value="Thiamin_PyroP_enz_cen_dom"/>
</dbReference>
<evidence type="ECO:0000256" key="4">
    <source>
        <dbReference type="ARBA" id="ARBA00022723"/>
    </source>
</evidence>
<feature type="binding site" evidence="9">
    <location>
        <position position="443"/>
    </location>
    <ligand>
        <name>Mg(2+)</name>
        <dbReference type="ChEBI" id="CHEBI:18420"/>
    </ligand>
</feature>
<dbReference type="OrthoDB" id="3970464at2759"/>
<dbReference type="Pfam" id="PF02775">
    <property type="entry name" value="TPP_enzyme_C"/>
    <property type="match status" value="1"/>
</dbReference>
<dbReference type="EMBL" id="VCHE01000119">
    <property type="protein sequence ID" value="KAB2570846.1"/>
    <property type="molecule type" value="Genomic_DNA"/>
</dbReference>
<dbReference type="GO" id="GO:0005634">
    <property type="term" value="C:nucleus"/>
    <property type="evidence" value="ECO:0007669"/>
    <property type="project" value="TreeGrafter"/>
</dbReference>
<sequence length="537" mass="58704">MSSISFVFSAPSSPNSDNAIHLGYAADGYARIKGISALVTTFGVGELSAINAIAGAYAECVPIVHVVGYPSTVAQKNGLLLHHSLGNGDFGVFAKMSRYISCSVSILEDAREAVSLIDDAIRKCYTLSRPVYIALPTNVVQKKVDGERLKVPLDLAPPANHTEAEEYVVNVILENLRSAKDPVVLIDLLRHRAVAEAYKFVEKSGIPTFVTPMGKGAINESLSNYGGVYAGDGSSAGARERVERSDLILNIGAFQSDFNTAGFTHRTPRHNSIDFHSHGVTVRYSEHPGVHMNGVLCKLTARLCELDIETGSVPRNITPAEAVESSDPVERLDPVITHAWLWPRLGQWLRQGDVVVTETGTANFGIWGTRFPNDVVAISQVLWGSIGYATGCAQGAALAARELGRGRERVILFTGDGSFQLTAVEVSTMIRHNLNPIIFVICNHGYTIERLIHGREAFYNDIQEWDYKILPTAFGKSERFETYQVKTRDELEMLFADESFATSMKLRLVELYMPSDDAPRALITTAEAAARRNAQSD</sequence>
<evidence type="ECO:0000259" key="13">
    <source>
        <dbReference type="Pfam" id="PF02776"/>
    </source>
</evidence>
<dbReference type="FunFam" id="3.40.50.970:FF:000024">
    <property type="entry name" value="Pyruvate decarboxylase isozyme"/>
    <property type="match status" value="1"/>
</dbReference>
<evidence type="ECO:0000256" key="8">
    <source>
        <dbReference type="ARBA" id="ARBA00023239"/>
    </source>
</evidence>
<protein>
    <recommendedName>
        <fullName evidence="3">Pyruvate decarboxylase</fullName>
    </recommendedName>
</protein>
<keyword evidence="6 9" id="KW-0460">Magnesium</keyword>
<dbReference type="PANTHER" id="PTHR43452:SF30">
    <property type="entry name" value="PYRUVATE DECARBOXYLASE ISOZYME 1-RELATED"/>
    <property type="match status" value="1"/>
</dbReference>
<dbReference type="InterPro" id="IPR012001">
    <property type="entry name" value="Thiamin_PyroP_enz_TPP-bd_dom"/>
</dbReference>
<dbReference type="SUPFAM" id="SSF52467">
    <property type="entry name" value="DHS-like NAD/FAD-binding domain"/>
    <property type="match status" value="1"/>
</dbReference>
<dbReference type="Proteomes" id="UP000325902">
    <property type="component" value="Unassembled WGS sequence"/>
</dbReference>
<dbReference type="CDD" id="cd02005">
    <property type="entry name" value="TPP_PDC_IPDC"/>
    <property type="match status" value="1"/>
</dbReference>
<proteinExistence type="inferred from homology"/>
<feature type="binding site" evidence="9">
    <location>
        <position position="416"/>
    </location>
    <ligand>
        <name>Mg(2+)</name>
        <dbReference type="ChEBI" id="CHEBI:18420"/>
    </ligand>
</feature>
<dbReference type="InterPro" id="IPR011766">
    <property type="entry name" value="TPP_enzyme_TPP-bd"/>
</dbReference>
<dbReference type="InterPro" id="IPR029061">
    <property type="entry name" value="THDP-binding"/>
</dbReference>
<keyword evidence="4 9" id="KW-0479">Metal-binding</keyword>
<dbReference type="GO" id="GO:0000287">
    <property type="term" value="F:magnesium ion binding"/>
    <property type="evidence" value="ECO:0007669"/>
    <property type="project" value="InterPro"/>
</dbReference>
<dbReference type="CDD" id="cd07038">
    <property type="entry name" value="TPP_PYR_PDC_IPDC_like"/>
    <property type="match status" value="1"/>
</dbReference>
<keyword evidence="14" id="KW-0670">Pyruvate</keyword>
<evidence type="ECO:0000256" key="7">
    <source>
        <dbReference type="ARBA" id="ARBA00023052"/>
    </source>
</evidence>
<comment type="cofactor">
    <cofactor evidence="9">
        <name>Mg(2+)</name>
        <dbReference type="ChEBI" id="CHEBI:18420"/>
    </cofactor>
    <text evidence="9">Binds 1 Mg(2+) per subunit.</text>
</comment>
<keyword evidence="7 10" id="KW-0786">Thiamine pyrophosphate</keyword>
<dbReference type="Gene3D" id="3.40.50.970">
    <property type="match status" value="2"/>
</dbReference>
<evidence type="ECO:0000259" key="12">
    <source>
        <dbReference type="Pfam" id="PF02775"/>
    </source>
</evidence>
<dbReference type="InterPro" id="IPR029035">
    <property type="entry name" value="DHS-like_NAD/FAD-binding_dom"/>
</dbReference>
<evidence type="ECO:0000256" key="1">
    <source>
        <dbReference type="ARBA" id="ARBA00001964"/>
    </source>
</evidence>
<evidence type="ECO:0000259" key="11">
    <source>
        <dbReference type="Pfam" id="PF00205"/>
    </source>
</evidence>
<dbReference type="Pfam" id="PF00205">
    <property type="entry name" value="TPP_enzyme_M"/>
    <property type="match status" value="1"/>
</dbReference>
<dbReference type="PIRSF" id="PIRSF036565">
    <property type="entry name" value="Pyruvt_ip_decrb"/>
    <property type="match status" value="1"/>
</dbReference>
<keyword evidence="8" id="KW-0456">Lyase</keyword>
<comment type="cofactor">
    <cofactor evidence="1">
        <name>thiamine diphosphate</name>
        <dbReference type="ChEBI" id="CHEBI:58937"/>
    </cofactor>
</comment>
<dbReference type="InterPro" id="IPR012110">
    <property type="entry name" value="PDC/IPDC-like"/>
</dbReference>
<evidence type="ECO:0000256" key="9">
    <source>
        <dbReference type="PIRSR" id="PIRSR036565-2"/>
    </source>
</evidence>
<gene>
    <name evidence="14" type="primary">pdcA_3</name>
    <name evidence="14" type="ORF">DBV05_g10484</name>
</gene>
<dbReference type="Pfam" id="PF02776">
    <property type="entry name" value="TPP_enzyme_N"/>
    <property type="match status" value="1"/>
</dbReference>
<organism evidence="14 15">
    <name type="scientific">Lasiodiplodia theobromae</name>
    <dbReference type="NCBI Taxonomy" id="45133"/>
    <lineage>
        <taxon>Eukaryota</taxon>
        <taxon>Fungi</taxon>
        <taxon>Dikarya</taxon>
        <taxon>Ascomycota</taxon>
        <taxon>Pezizomycotina</taxon>
        <taxon>Dothideomycetes</taxon>
        <taxon>Dothideomycetes incertae sedis</taxon>
        <taxon>Botryosphaeriales</taxon>
        <taxon>Botryosphaeriaceae</taxon>
        <taxon>Lasiodiplodia</taxon>
    </lineage>
</organism>
<dbReference type="InterPro" id="IPR047214">
    <property type="entry name" value="TPP_PDC_IPDC"/>
</dbReference>
<keyword evidence="5" id="KW-0210">Decarboxylase</keyword>
<dbReference type="GO" id="GO:0004737">
    <property type="term" value="F:pyruvate decarboxylase activity"/>
    <property type="evidence" value="ECO:0007669"/>
    <property type="project" value="TreeGrafter"/>
</dbReference>
<dbReference type="GO" id="GO:0000949">
    <property type="term" value="P:aromatic amino acid family catabolic process to alcohol via Ehrlich pathway"/>
    <property type="evidence" value="ECO:0007669"/>
    <property type="project" value="TreeGrafter"/>
</dbReference>
<feature type="domain" description="Thiamine pyrophosphate enzyme N-terminal TPP-binding" evidence="13">
    <location>
        <begin position="23"/>
        <end position="76"/>
    </location>
</feature>
<evidence type="ECO:0000256" key="6">
    <source>
        <dbReference type="ARBA" id="ARBA00022842"/>
    </source>
</evidence>
<dbReference type="AlphaFoldDB" id="A0A5N5CZS0"/>
<keyword evidence="15" id="KW-1185">Reference proteome</keyword>
<evidence type="ECO:0000256" key="2">
    <source>
        <dbReference type="ARBA" id="ARBA00007812"/>
    </source>
</evidence>
<evidence type="ECO:0000313" key="14">
    <source>
        <dbReference type="EMBL" id="KAB2570846.1"/>
    </source>
</evidence>
<dbReference type="SUPFAM" id="SSF52518">
    <property type="entry name" value="Thiamin diphosphate-binding fold (THDP-binding)"/>
    <property type="match status" value="2"/>
</dbReference>
<comment type="similarity">
    <text evidence="2 10">Belongs to the TPP enzyme family.</text>
</comment>
<reference evidence="14 15" key="1">
    <citation type="journal article" date="2019" name="Sci. Rep.">
        <title>A multi-omics analysis of the grapevine pathogen Lasiodiplodia theobromae reveals that temperature affects the expression of virulence- and pathogenicity-related genes.</title>
        <authorList>
            <person name="Felix C."/>
            <person name="Meneses R."/>
            <person name="Goncalves M.F.M."/>
            <person name="Tilleman L."/>
            <person name="Duarte A.S."/>
            <person name="Jorrin-Novo J.V."/>
            <person name="Van de Peer Y."/>
            <person name="Deforce D."/>
            <person name="Van Nieuwerburgh F."/>
            <person name="Esteves A.C."/>
            <person name="Alves A."/>
        </authorList>
    </citation>
    <scope>NUCLEOTIDE SEQUENCE [LARGE SCALE GENOMIC DNA]</scope>
    <source>
        <strain evidence="14 15">LA-SOL3</strain>
    </source>
</reference>
<dbReference type="GO" id="GO:0005829">
    <property type="term" value="C:cytosol"/>
    <property type="evidence" value="ECO:0007669"/>
    <property type="project" value="TreeGrafter"/>
</dbReference>
<evidence type="ECO:0000256" key="5">
    <source>
        <dbReference type="ARBA" id="ARBA00022793"/>
    </source>
</evidence>
<dbReference type="InterPro" id="IPR047213">
    <property type="entry name" value="TPP_PYR_PDC_IPDC-like"/>
</dbReference>
<feature type="binding site" evidence="9">
    <location>
        <position position="445"/>
    </location>
    <ligand>
        <name>Mg(2+)</name>
        <dbReference type="ChEBI" id="CHEBI:18420"/>
    </ligand>
</feature>
<dbReference type="PANTHER" id="PTHR43452">
    <property type="entry name" value="PYRUVATE DECARBOXYLASE"/>
    <property type="match status" value="1"/>
</dbReference>
<dbReference type="Gene3D" id="3.40.50.1220">
    <property type="entry name" value="TPP-binding domain"/>
    <property type="match status" value="1"/>
</dbReference>
<name>A0A5N5CZS0_9PEZI</name>
<dbReference type="GO" id="GO:0030976">
    <property type="term" value="F:thiamine pyrophosphate binding"/>
    <property type="evidence" value="ECO:0007669"/>
    <property type="project" value="InterPro"/>
</dbReference>
<evidence type="ECO:0000256" key="3">
    <source>
        <dbReference type="ARBA" id="ARBA00014422"/>
    </source>
</evidence>
<evidence type="ECO:0000313" key="15">
    <source>
        <dbReference type="Proteomes" id="UP000325902"/>
    </source>
</evidence>
<feature type="domain" description="Thiamine pyrophosphate enzyme central" evidence="11">
    <location>
        <begin position="171"/>
        <end position="275"/>
    </location>
</feature>
<feature type="domain" description="Thiamine pyrophosphate enzyme TPP-binding" evidence="12">
    <location>
        <begin position="364"/>
        <end position="460"/>
    </location>
</feature>
<accession>A0A5N5CZS0</accession>
<evidence type="ECO:0000256" key="10">
    <source>
        <dbReference type="RuleBase" id="RU362132"/>
    </source>
</evidence>